<keyword evidence="2" id="KW-1185">Reference proteome</keyword>
<proteinExistence type="predicted"/>
<sequence>MMIARIWHGKTSIENFGAYTAFLKKVAVSDYQKTTGFKALSFLRQIKNGEGHFTLITYWENLEVIKNFAGQDIEKAKYYPEDNNYLLEFEETVQHFEVFAS</sequence>
<protein>
    <recommendedName>
        <fullName evidence="3">Antibiotic biosynthesis monooxygenase</fullName>
    </recommendedName>
</protein>
<organism evidence="1 2">
    <name type="scientific">Flavisolibacter tropicus</name>
    <dbReference type="NCBI Taxonomy" id="1492898"/>
    <lineage>
        <taxon>Bacteria</taxon>
        <taxon>Pseudomonadati</taxon>
        <taxon>Bacteroidota</taxon>
        <taxon>Chitinophagia</taxon>
        <taxon>Chitinophagales</taxon>
        <taxon>Chitinophagaceae</taxon>
        <taxon>Flavisolibacter</taxon>
    </lineage>
</organism>
<accession>A0A172TXI8</accession>
<gene>
    <name evidence="1" type="ORF">SY85_16320</name>
</gene>
<dbReference type="SUPFAM" id="SSF54909">
    <property type="entry name" value="Dimeric alpha+beta barrel"/>
    <property type="match status" value="1"/>
</dbReference>
<dbReference type="Proteomes" id="UP000077177">
    <property type="component" value="Chromosome"/>
</dbReference>
<dbReference type="STRING" id="1492898.SY85_16320"/>
<dbReference type="InterPro" id="IPR011008">
    <property type="entry name" value="Dimeric_a/b-barrel"/>
</dbReference>
<dbReference type="KEGG" id="fla:SY85_16320"/>
<evidence type="ECO:0000313" key="1">
    <source>
        <dbReference type="EMBL" id="ANE51821.1"/>
    </source>
</evidence>
<dbReference type="EMBL" id="CP011390">
    <property type="protein sequence ID" value="ANE51821.1"/>
    <property type="molecule type" value="Genomic_DNA"/>
</dbReference>
<reference evidence="2" key="1">
    <citation type="submission" date="2015-01" db="EMBL/GenBank/DDBJ databases">
        <title>Flavisolibacter sp./LCS9/ whole genome sequencing.</title>
        <authorList>
            <person name="Kim M.K."/>
            <person name="Srinivasan S."/>
            <person name="Lee J.-J."/>
        </authorList>
    </citation>
    <scope>NUCLEOTIDE SEQUENCE [LARGE SCALE GENOMIC DNA]</scope>
    <source>
        <strain evidence="2">LCS9</strain>
    </source>
</reference>
<evidence type="ECO:0000313" key="2">
    <source>
        <dbReference type="Proteomes" id="UP000077177"/>
    </source>
</evidence>
<reference evidence="1 2" key="2">
    <citation type="journal article" date="2016" name="Int. J. Syst. Evol. Microbiol.">
        <title>Flavisolibacter tropicus sp. nov., isolated from tropical soil.</title>
        <authorList>
            <person name="Lee J.J."/>
            <person name="Kang M.S."/>
            <person name="Kim G.S."/>
            <person name="Lee C.S."/>
            <person name="Lim S."/>
            <person name="Lee J."/>
            <person name="Roh S.H."/>
            <person name="Kang H."/>
            <person name="Ha J.M."/>
            <person name="Bae S."/>
            <person name="Jung H.Y."/>
            <person name="Kim M.K."/>
        </authorList>
    </citation>
    <scope>NUCLEOTIDE SEQUENCE [LARGE SCALE GENOMIC DNA]</scope>
    <source>
        <strain evidence="1 2">LCS9</strain>
    </source>
</reference>
<evidence type="ECO:0008006" key="3">
    <source>
        <dbReference type="Google" id="ProtNLM"/>
    </source>
</evidence>
<dbReference type="AlphaFoldDB" id="A0A172TXI8"/>
<name>A0A172TXI8_9BACT</name>